<comment type="caution">
    <text evidence="2">The sequence shown here is derived from an EMBL/GenBank/DDBJ whole genome shotgun (WGS) entry which is preliminary data.</text>
</comment>
<feature type="region of interest" description="Disordered" evidence="1">
    <location>
        <begin position="56"/>
        <end position="121"/>
    </location>
</feature>
<organism evidence="2 3">
    <name type="scientific">Chlorella vulgaris</name>
    <name type="common">Green alga</name>
    <dbReference type="NCBI Taxonomy" id="3077"/>
    <lineage>
        <taxon>Eukaryota</taxon>
        <taxon>Viridiplantae</taxon>
        <taxon>Chlorophyta</taxon>
        <taxon>core chlorophytes</taxon>
        <taxon>Trebouxiophyceae</taxon>
        <taxon>Chlorellales</taxon>
        <taxon>Chlorellaceae</taxon>
        <taxon>Chlorella clade</taxon>
        <taxon>Chlorella</taxon>
    </lineage>
</organism>
<name>A0A9D4TLL3_CHLVU</name>
<feature type="region of interest" description="Disordered" evidence="1">
    <location>
        <begin position="264"/>
        <end position="288"/>
    </location>
</feature>
<dbReference type="OrthoDB" id="197940at2759"/>
<reference evidence="2" key="1">
    <citation type="journal article" date="2019" name="Plant J.">
        <title>Chlorella vulgaris genome assembly and annotation reveals the molecular basis for metabolic acclimation to high light conditions.</title>
        <authorList>
            <person name="Cecchin M."/>
            <person name="Marcolungo L."/>
            <person name="Rossato M."/>
            <person name="Girolomoni L."/>
            <person name="Cosentino E."/>
            <person name="Cuine S."/>
            <person name="Li-Beisson Y."/>
            <person name="Delledonne M."/>
            <person name="Ballottari M."/>
        </authorList>
    </citation>
    <scope>NUCLEOTIDE SEQUENCE</scope>
    <source>
        <strain evidence="2">211/11P</strain>
    </source>
</reference>
<dbReference type="Pfam" id="PF11371">
    <property type="entry name" value="DUF3172"/>
    <property type="match status" value="1"/>
</dbReference>
<feature type="compositionally biased region" description="Gly residues" evidence="1">
    <location>
        <begin position="109"/>
        <end position="121"/>
    </location>
</feature>
<accession>A0A9D4TLL3</accession>
<gene>
    <name evidence="2" type="ORF">D9Q98_007503</name>
</gene>
<dbReference type="AlphaFoldDB" id="A0A9D4TLL3"/>
<sequence>MPLLLSLPLHRTAASLVQETASCSGRASPWLPPPGLQRVGTSRCSVLGQPCRRQVLRRAEFSRDPRSGSSGPSSGGPATSNPQQPWAENYQYAPQPSAEQPPRLPPNNGGPGSGPSGGGDGNGLSNIVKAFIAGSFILGMGAGIWFSSEVTFEPQNMASTQLIDNKTPNSEICMANGYSSMVFDQRIFVSFNPFNVYVSQPEVKPGCVLRRANVNVLERRGLVDGSQVSACKRNMNTFAFVGDLEGSPEVSCVYHSEEAENQFLRDPSKAAMGDGFVPRPDKPATPPQ</sequence>
<evidence type="ECO:0008006" key="4">
    <source>
        <dbReference type="Google" id="ProtNLM"/>
    </source>
</evidence>
<evidence type="ECO:0000313" key="3">
    <source>
        <dbReference type="Proteomes" id="UP001055712"/>
    </source>
</evidence>
<proteinExistence type="predicted"/>
<evidence type="ECO:0000256" key="1">
    <source>
        <dbReference type="SAM" id="MobiDB-lite"/>
    </source>
</evidence>
<reference evidence="2" key="2">
    <citation type="submission" date="2020-11" db="EMBL/GenBank/DDBJ databases">
        <authorList>
            <person name="Cecchin M."/>
            <person name="Marcolungo L."/>
            <person name="Rossato M."/>
            <person name="Girolomoni L."/>
            <person name="Cosentino E."/>
            <person name="Cuine S."/>
            <person name="Li-Beisson Y."/>
            <person name="Delledonne M."/>
            <person name="Ballottari M."/>
        </authorList>
    </citation>
    <scope>NUCLEOTIDE SEQUENCE</scope>
    <source>
        <strain evidence="2">211/11P</strain>
        <tissue evidence="2">Whole cell</tissue>
    </source>
</reference>
<dbReference type="Proteomes" id="UP001055712">
    <property type="component" value="Unassembled WGS sequence"/>
</dbReference>
<feature type="compositionally biased region" description="Polar residues" evidence="1">
    <location>
        <begin position="78"/>
        <end position="98"/>
    </location>
</feature>
<dbReference type="EMBL" id="SIDB01000009">
    <property type="protein sequence ID" value="KAI3428680.1"/>
    <property type="molecule type" value="Genomic_DNA"/>
</dbReference>
<keyword evidence="3" id="KW-1185">Reference proteome</keyword>
<protein>
    <recommendedName>
        <fullName evidence="4">DUF3172 domain-containing protein</fullName>
    </recommendedName>
</protein>
<dbReference type="InterPro" id="IPR021511">
    <property type="entry name" value="DUF3172"/>
</dbReference>
<evidence type="ECO:0000313" key="2">
    <source>
        <dbReference type="EMBL" id="KAI3428680.1"/>
    </source>
</evidence>
<feature type="compositionally biased region" description="Low complexity" evidence="1">
    <location>
        <begin position="67"/>
        <end position="77"/>
    </location>
</feature>
<feature type="compositionally biased region" description="Basic and acidic residues" evidence="1">
    <location>
        <begin position="57"/>
        <end position="66"/>
    </location>
</feature>